<gene>
    <name evidence="3" type="ORF">Mkiyose1413_25350</name>
    <name evidence="2" type="ORF">SRL2020028_16660</name>
</gene>
<feature type="domain" description="PEP-utilising enzyme mobile" evidence="1">
    <location>
        <begin position="467"/>
        <end position="537"/>
    </location>
</feature>
<dbReference type="InterPro" id="IPR051549">
    <property type="entry name" value="PEP_Utilizing_Enz"/>
</dbReference>
<comment type="caution">
    <text evidence="3">The sequence shown here is derived from an EMBL/GenBank/DDBJ whole genome shotgun (WGS) entry which is preliminary data.</text>
</comment>
<dbReference type="AlphaFoldDB" id="A0A9P3Q8L0"/>
<evidence type="ECO:0000313" key="3">
    <source>
        <dbReference type="EMBL" id="GLD30652.1"/>
    </source>
</evidence>
<dbReference type="InterPro" id="IPR008279">
    <property type="entry name" value="PEP-util_enz_mobile_dom"/>
</dbReference>
<dbReference type="GO" id="GO:0016772">
    <property type="term" value="F:transferase activity, transferring phosphorus-containing groups"/>
    <property type="evidence" value="ECO:0007669"/>
    <property type="project" value="InterPro"/>
</dbReference>
<accession>A0A9P3Q8L0</accession>
<dbReference type="Proteomes" id="UP001165663">
    <property type="component" value="Unassembled WGS sequence"/>
</dbReference>
<dbReference type="Pfam" id="PF00391">
    <property type="entry name" value="PEP-utilizers"/>
    <property type="match status" value="1"/>
</dbReference>
<evidence type="ECO:0000313" key="4">
    <source>
        <dbReference type="Proteomes" id="UP001064782"/>
    </source>
</evidence>
<dbReference type="PANTHER" id="PTHR43615">
    <property type="entry name" value="PHOSPHOENOLPYRUVATE SYNTHASE-RELATED"/>
    <property type="match status" value="1"/>
</dbReference>
<reference evidence="3" key="1">
    <citation type="submission" date="2022-08" db="EMBL/GenBank/DDBJ databases">
        <title>Mycobacterium kiyosense sp. nov., scotochromogenic slow-glowing species isolated from respiratory specimens.</title>
        <authorList>
            <person name="Fukano H."/>
            <person name="Kazumi Y."/>
            <person name="Sakagami N."/>
            <person name="Ato M."/>
            <person name="Mitarai S."/>
            <person name="Hoshino Y."/>
        </authorList>
    </citation>
    <scope>NUCLEOTIDE SEQUENCE</scope>
    <source>
        <strain evidence="3">1413</strain>
        <strain evidence="2">SRL2020-028</strain>
    </source>
</reference>
<evidence type="ECO:0000259" key="1">
    <source>
        <dbReference type="Pfam" id="PF00391"/>
    </source>
</evidence>
<sequence length="554" mass="59393">MNDKIIGPTEAQARSGNVDEGLTCVSAPEVLWTTVNASEVMPGVMRPLSASYYTYATEVGLRRGLYDLGMVSARGAVLPVSASERLIGSFRGRLAANVDVARRTFAALPGVKGEDVERDLLGSARKDFVDVNDLSRIPSVLARVPRILMTGRGIPGQTRSSIENWWRTVVDGDQLRVGLQPEEVLAESLARFTFAMELQMWMRMLIQAVSAQLTSICELTGQQNAMSTLLAGAAGTDEARIADDLYLVATERMSLDRFLVDHGYQGPNSGDPAARVWREDRRPLERLLGAIAQSEPPAQRRARAVAERDRTVASILRDLPAHRRPAARLAIRLAPAASRAIQGNKASTLLAIDCGRAAARALGSELVTAGTLTDPDDAFYFFSDELTEVRRRDPGETTDLVARRRALRTQLLQVALPETWLGTPAEIPLGALELRDVSEVTGLGASPGIVEGRVRVVLDSADDVDIDNGDILVCPTTDPSWVSLMTVAAAVVIDIGAAVSHGAIVARELGVPCVIGTSSGTRDLRDGDLVRVDGSTGVVVILERGRPTAANLPG</sequence>
<dbReference type="EMBL" id="BRXE01000011">
    <property type="protein sequence ID" value="GLB82410.1"/>
    <property type="molecule type" value="Genomic_DNA"/>
</dbReference>
<dbReference type="Proteomes" id="UP001064782">
    <property type="component" value="Unassembled WGS sequence"/>
</dbReference>
<protein>
    <recommendedName>
        <fullName evidence="1">PEP-utilising enzyme mobile domain-containing protein</fullName>
    </recommendedName>
</protein>
<dbReference type="GeneID" id="83630457"/>
<dbReference type="Gene3D" id="3.50.30.10">
    <property type="entry name" value="Phosphohistidine domain"/>
    <property type="match status" value="1"/>
</dbReference>
<dbReference type="PANTHER" id="PTHR43615:SF1">
    <property type="entry name" value="PPDK_N DOMAIN-CONTAINING PROTEIN"/>
    <property type="match status" value="1"/>
</dbReference>
<dbReference type="SUPFAM" id="SSF52009">
    <property type="entry name" value="Phosphohistidine domain"/>
    <property type="match status" value="1"/>
</dbReference>
<keyword evidence="4" id="KW-1185">Reference proteome</keyword>
<dbReference type="InterPro" id="IPR036637">
    <property type="entry name" value="Phosphohistidine_dom_sf"/>
</dbReference>
<organism evidence="3 4">
    <name type="scientific">Mycobacterium kiyosense</name>
    <dbReference type="NCBI Taxonomy" id="2871094"/>
    <lineage>
        <taxon>Bacteria</taxon>
        <taxon>Bacillati</taxon>
        <taxon>Actinomycetota</taxon>
        <taxon>Actinomycetes</taxon>
        <taxon>Mycobacteriales</taxon>
        <taxon>Mycobacteriaceae</taxon>
        <taxon>Mycobacterium</taxon>
    </lineage>
</organism>
<dbReference type="EMBL" id="BRZI01000016">
    <property type="protein sequence ID" value="GLD30652.1"/>
    <property type="molecule type" value="Genomic_DNA"/>
</dbReference>
<evidence type="ECO:0000313" key="2">
    <source>
        <dbReference type="EMBL" id="GLB82410.1"/>
    </source>
</evidence>
<dbReference type="RefSeq" id="WP_238305261.1">
    <property type="nucleotide sequence ID" value="NZ_BRXE01000011.1"/>
</dbReference>
<proteinExistence type="predicted"/>
<name>A0A9P3Q8L0_9MYCO</name>